<dbReference type="Proteomes" id="UP000199634">
    <property type="component" value="Unassembled WGS sequence"/>
</dbReference>
<evidence type="ECO:0000313" key="1">
    <source>
        <dbReference type="EMBL" id="SEH67187.1"/>
    </source>
</evidence>
<gene>
    <name evidence="1" type="ORF">SAMN02927937_00801</name>
</gene>
<name>A0A1H6K6S1_9FLAO</name>
<sequence>MKFFNIRYLFFLAFAINNSYGQKILYHEYLPTASDWDIIEWNTKKNPEKDFILKEYVDDKGRVTALEFLKDNKLFEDYVCYLANKVTFEYYDNKIVEPLYQSNEFPVATDCEMWYKSIYYLNKDNKIESVERYSIYDISNMSSDEIENVKKYFKPEHFIETPETKKMLWVDYYYYSFAKMNSIYPVNEDYVLDVEYFGQEYFTDEPEFPSIKQSLKQ</sequence>
<evidence type="ECO:0000313" key="2">
    <source>
        <dbReference type="Proteomes" id="UP000199634"/>
    </source>
</evidence>
<dbReference type="STRING" id="1159016.SAMN02927937_00801"/>
<protein>
    <submittedName>
        <fullName evidence="1">Uncharacterized protein</fullName>
    </submittedName>
</protein>
<proteinExistence type="predicted"/>
<dbReference type="OrthoDB" id="1448761at2"/>
<keyword evidence="2" id="KW-1185">Reference proteome</keyword>
<organism evidence="1 2">
    <name type="scientific">Paenimyroides marinum</name>
    <dbReference type="NCBI Taxonomy" id="1159016"/>
    <lineage>
        <taxon>Bacteria</taxon>
        <taxon>Pseudomonadati</taxon>
        <taxon>Bacteroidota</taxon>
        <taxon>Flavobacteriia</taxon>
        <taxon>Flavobacteriales</taxon>
        <taxon>Flavobacteriaceae</taxon>
        <taxon>Paenimyroides</taxon>
    </lineage>
</organism>
<dbReference type="EMBL" id="FNXE01000007">
    <property type="protein sequence ID" value="SEH67187.1"/>
    <property type="molecule type" value="Genomic_DNA"/>
</dbReference>
<dbReference type="RefSeq" id="WP_091096579.1">
    <property type="nucleotide sequence ID" value="NZ_FNXE01000007.1"/>
</dbReference>
<dbReference type="AlphaFoldDB" id="A0A1H6K6S1"/>
<accession>A0A1H6K6S1</accession>
<reference evidence="2" key="1">
    <citation type="submission" date="2016-10" db="EMBL/GenBank/DDBJ databases">
        <authorList>
            <person name="Varghese N."/>
            <person name="Submissions S."/>
        </authorList>
    </citation>
    <scope>NUCLEOTIDE SEQUENCE [LARGE SCALE GENOMIC DNA]</scope>
    <source>
        <strain evidence="2">CGMCC 1.10825</strain>
    </source>
</reference>